<feature type="region of interest" description="Disordered" evidence="1">
    <location>
        <begin position="1"/>
        <end position="86"/>
    </location>
</feature>
<dbReference type="AlphaFoldDB" id="A0A2A2K7I6"/>
<dbReference type="Proteomes" id="UP000218231">
    <property type="component" value="Unassembled WGS sequence"/>
</dbReference>
<sequence length="86" mass="8659">MAAPDLAMLGCDGLPAFDQRDRAGGGGGVDDESAGSHDEAPALRQPARRGKMRVAVTTCPPSPRTWSGVHSAAKGTARGSSSTPAV</sequence>
<evidence type="ECO:0000313" key="2">
    <source>
        <dbReference type="EMBL" id="PAV69881.1"/>
    </source>
</evidence>
<accession>A0A2A2K7I6</accession>
<protein>
    <submittedName>
        <fullName evidence="2">Uncharacterized protein</fullName>
    </submittedName>
</protein>
<proteinExistence type="predicted"/>
<evidence type="ECO:0000256" key="1">
    <source>
        <dbReference type="SAM" id="MobiDB-lite"/>
    </source>
</evidence>
<keyword evidence="3" id="KW-1185">Reference proteome</keyword>
<gene>
    <name evidence="2" type="ORF">WR25_20544</name>
</gene>
<evidence type="ECO:0000313" key="3">
    <source>
        <dbReference type="Proteomes" id="UP000218231"/>
    </source>
</evidence>
<dbReference type="EMBL" id="LIAE01009413">
    <property type="protein sequence ID" value="PAV69881.1"/>
    <property type="molecule type" value="Genomic_DNA"/>
</dbReference>
<organism evidence="2 3">
    <name type="scientific">Diploscapter pachys</name>
    <dbReference type="NCBI Taxonomy" id="2018661"/>
    <lineage>
        <taxon>Eukaryota</taxon>
        <taxon>Metazoa</taxon>
        <taxon>Ecdysozoa</taxon>
        <taxon>Nematoda</taxon>
        <taxon>Chromadorea</taxon>
        <taxon>Rhabditida</taxon>
        <taxon>Rhabditina</taxon>
        <taxon>Rhabditomorpha</taxon>
        <taxon>Rhabditoidea</taxon>
        <taxon>Rhabditidae</taxon>
        <taxon>Diploscapter</taxon>
    </lineage>
</organism>
<reference evidence="2 3" key="1">
    <citation type="journal article" date="2017" name="Curr. Biol.">
        <title>Genome architecture and evolution of a unichromosomal asexual nematode.</title>
        <authorList>
            <person name="Fradin H."/>
            <person name="Zegar C."/>
            <person name="Gutwein M."/>
            <person name="Lucas J."/>
            <person name="Kovtun M."/>
            <person name="Corcoran D."/>
            <person name="Baugh L.R."/>
            <person name="Kiontke K."/>
            <person name="Gunsalus K."/>
            <person name="Fitch D.H."/>
            <person name="Piano F."/>
        </authorList>
    </citation>
    <scope>NUCLEOTIDE SEQUENCE [LARGE SCALE GENOMIC DNA]</scope>
    <source>
        <strain evidence="2">PF1309</strain>
    </source>
</reference>
<comment type="caution">
    <text evidence="2">The sequence shown here is derived from an EMBL/GenBank/DDBJ whole genome shotgun (WGS) entry which is preliminary data.</text>
</comment>
<name>A0A2A2K7I6_9BILA</name>